<evidence type="ECO:0000256" key="1">
    <source>
        <dbReference type="SAM" id="MobiDB-lite"/>
    </source>
</evidence>
<feature type="compositionally biased region" description="Basic and acidic residues" evidence="1">
    <location>
        <begin position="185"/>
        <end position="204"/>
    </location>
</feature>
<reference evidence="2 3" key="1">
    <citation type="submission" date="2014-09" db="EMBL/GenBank/DDBJ databases">
        <authorList>
            <person name="Martin A.A."/>
        </authorList>
    </citation>
    <scope>NUCLEOTIDE SEQUENCE</scope>
    <source>
        <strain evidence="3">ED321</strain>
        <strain evidence="2">ED321 Heterogonic</strain>
    </source>
</reference>
<dbReference type="WormBase" id="SRAE_1000050100">
    <property type="protein sequence ID" value="SRP12310"/>
    <property type="gene ID" value="WBGene00257098"/>
</dbReference>
<feature type="compositionally biased region" description="Polar residues" evidence="1">
    <location>
        <begin position="117"/>
        <end position="126"/>
    </location>
</feature>
<dbReference type="EMBL" id="LN609528">
    <property type="protein sequence ID" value="CEF62228.1"/>
    <property type="molecule type" value="Genomic_DNA"/>
</dbReference>
<dbReference type="CTD" id="36374593"/>
<feature type="compositionally biased region" description="Basic and acidic residues" evidence="1">
    <location>
        <begin position="130"/>
        <end position="170"/>
    </location>
</feature>
<organism evidence="2">
    <name type="scientific">Strongyloides ratti</name>
    <name type="common">Parasitic roundworm</name>
    <dbReference type="NCBI Taxonomy" id="34506"/>
    <lineage>
        <taxon>Eukaryota</taxon>
        <taxon>Metazoa</taxon>
        <taxon>Ecdysozoa</taxon>
        <taxon>Nematoda</taxon>
        <taxon>Chromadorea</taxon>
        <taxon>Rhabditida</taxon>
        <taxon>Tylenchina</taxon>
        <taxon>Panagrolaimomorpha</taxon>
        <taxon>Strongyloidoidea</taxon>
        <taxon>Strongyloididae</taxon>
        <taxon>Strongyloides</taxon>
    </lineage>
</organism>
<sequence length="204" mass="23500">MISYIVFGEGIDTECILQNNCVDNVIYQLKNYGVRFAKTSGEICDTFDQVFDECMGRDCILNELGLCSDEVVFVVREPSYYSDIVYLDDDELLANDLRRYLPSNEYDVDQTTDDTSRLNVNDNNDFSGDFEGRNNENFDGERKNETEERSGDEPREQPPDEPKEEPRNEPTEEPSNEEPESIPDPPKDDDNNTNFDKNKEDSLN</sequence>
<dbReference type="AlphaFoldDB" id="A0A090MUI4"/>
<proteinExistence type="predicted"/>
<accession>A0A090MUI4</accession>
<gene>
    <name evidence="2 4 5" type="ORF">SRAE_1000050100</name>
</gene>
<evidence type="ECO:0000313" key="4">
    <source>
        <dbReference type="WBParaSite" id="SRAE_1000050100.1"/>
    </source>
</evidence>
<evidence type="ECO:0000313" key="5">
    <source>
        <dbReference type="WormBase" id="SRAE_1000050100"/>
    </source>
</evidence>
<reference evidence="4" key="2">
    <citation type="submission" date="2020-12" db="UniProtKB">
        <authorList>
            <consortium name="WormBaseParasite"/>
        </authorList>
    </citation>
    <scope>IDENTIFICATION</scope>
</reference>
<feature type="compositionally biased region" description="Acidic residues" evidence="1">
    <location>
        <begin position="171"/>
        <end position="181"/>
    </location>
</feature>
<evidence type="ECO:0000313" key="2">
    <source>
        <dbReference type="EMBL" id="CEF62228.1"/>
    </source>
</evidence>
<dbReference type="Proteomes" id="UP000035682">
    <property type="component" value="Unplaced"/>
</dbReference>
<name>A0A090MUI4_STRRB</name>
<dbReference type="GeneID" id="36374593"/>
<dbReference type="WBParaSite" id="SRAE_1000050100.1">
    <property type="protein sequence ID" value="SRAE_1000050100.1"/>
    <property type="gene ID" value="WBGene00257098"/>
</dbReference>
<keyword evidence="3" id="KW-1185">Reference proteome</keyword>
<dbReference type="RefSeq" id="XP_024501430.1">
    <property type="nucleotide sequence ID" value="XM_024647342.1"/>
</dbReference>
<protein>
    <submittedName>
        <fullName evidence="2 4">Uncharacterized protein</fullName>
    </submittedName>
</protein>
<evidence type="ECO:0000313" key="3">
    <source>
        <dbReference type="Proteomes" id="UP000035682"/>
    </source>
</evidence>
<feature type="region of interest" description="Disordered" evidence="1">
    <location>
        <begin position="105"/>
        <end position="204"/>
    </location>
</feature>